<sequence>MEKHCLLFLLSLALLLGFLQALSCFQCELLNSEGICEKGGSTCETESDQQCALVEVSTGRDMLFGQQDCSSRCLNNTFIHYNIKLDFLCCHDKNLCNTI</sequence>
<feature type="domain" description="UPAR/Ly6" evidence="2">
    <location>
        <begin position="20"/>
        <end position="97"/>
    </location>
</feature>
<name>A0A1U8CPQ4_MESAU</name>
<accession>A0A1U8CPQ4</accession>
<dbReference type="RefSeq" id="XP_012980525.2">
    <property type="nucleotide sequence ID" value="XM_013125071.2"/>
</dbReference>
<dbReference type="Pfam" id="PF00021">
    <property type="entry name" value="UPAR_LY6"/>
    <property type="match status" value="1"/>
</dbReference>
<keyword evidence="1" id="KW-0732">Signal</keyword>
<dbReference type="KEGG" id="maua:101825283"/>
<protein>
    <submittedName>
        <fullName evidence="4">Secreted seminal-vesicle Ly-6 protein 1-like</fullName>
    </submittedName>
</protein>
<feature type="signal peptide" evidence="1">
    <location>
        <begin position="1"/>
        <end position="21"/>
    </location>
</feature>
<evidence type="ECO:0000259" key="2">
    <source>
        <dbReference type="Pfam" id="PF00021"/>
    </source>
</evidence>
<evidence type="ECO:0000256" key="1">
    <source>
        <dbReference type="SAM" id="SignalP"/>
    </source>
</evidence>
<gene>
    <name evidence="4" type="primary">LOC101825283</name>
</gene>
<evidence type="ECO:0000313" key="3">
    <source>
        <dbReference type="Proteomes" id="UP000886700"/>
    </source>
</evidence>
<dbReference type="Proteomes" id="UP000886700">
    <property type="component" value="Unplaced"/>
</dbReference>
<dbReference type="OrthoDB" id="9595010at2759"/>
<reference evidence="4" key="1">
    <citation type="submission" date="2025-08" db="UniProtKB">
        <authorList>
            <consortium name="RefSeq"/>
        </authorList>
    </citation>
    <scope>IDENTIFICATION</scope>
    <source>
        <tissue evidence="4">Liver</tissue>
    </source>
</reference>
<feature type="chain" id="PRO_5047161677" evidence="1">
    <location>
        <begin position="22"/>
        <end position="99"/>
    </location>
</feature>
<dbReference type="InterPro" id="IPR016054">
    <property type="entry name" value="LY6_UPA_recep-like"/>
</dbReference>
<evidence type="ECO:0000313" key="4">
    <source>
        <dbReference type="RefSeq" id="XP_012980525.2"/>
    </source>
</evidence>
<dbReference type="AlphaFoldDB" id="A0A1U8CPQ4"/>
<dbReference type="GeneID" id="101825283"/>
<organism evidence="3 4">
    <name type="scientific">Mesocricetus auratus</name>
    <name type="common">Golden hamster</name>
    <dbReference type="NCBI Taxonomy" id="10036"/>
    <lineage>
        <taxon>Eukaryota</taxon>
        <taxon>Metazoa</taxon>
        <taxon>Chordata</taxon>
        <taxon>Craniata</taxon>
        <taxon>Vertebrata</taxon>
        <taxon>Euteleostomi</taxon>
        <taxon>Mammalia</taxon>
        <taxon>Eutheria</taxon>
        <taxon>Euarchontoglires</taxon>
        <taxon>Glires</taxon>
        <taxon>Rodentia</taxon>
        <taxon>Myomorpha</taxon>
        <taxon>Muroidea</taxon>
        <taxon>Cricetidae</taxon>
        <taxon>Cricetinae</taxon>
        <taxon>Mesocricetus</taxon>
    </lineage>
</organism>
<proteinExistence type="predicted"/>
<keyword evidence="3" id="KW-1185">Reference proteome</keyword>